<reference evidence="1 2" key="1">
    <citation type="journal article" date="2018" name="BMC Genomics">
        <title>Genomic comparison of Trypanosoma conorhini and Trypanosoma rangeli to Trypanosoma cruzi strains of high and low virulence.</title>
        <authorList>
            <person name="Bradwell K.R."/>
            <person name="Koparde V.N."/>
            <person name="Matveyev A.V."/>
            <person name="Serrano M.G."/>
            <person name="Alves J.M."/>
            <person name="Parikh H."/>
            <person name="Huang B."/>
            <person name="Lee V."/>
            <person name="Espinosa-Alvarez O."/>
            <person name="Ortiz P.A."/>
            <person name="Costa-Martins A.G."/>
            <person name="Teixeira M.M."/>
            <person name="Buck G.A."/>
        </authorList>
    </citation>
    <scope>NUCLEOTIDE SEQUENCE [LARGE SCALE GENOMIC DNA]</scope>
    <source>
        <strain evidence="1 2">025E</strain>
    </source>
</reference>
<dbReference type="RefSeq" id="XP_029229095.1">
    <property type="nucleotide sequence ID" value="XM_029370825.1"/>
</dbReference>
<protein>
    <submittedName>
        <fullName evidence="1">Uncharacterized protein</fullName>
    </submittedName>
</protein>
<dbReference type="Gene3D" id="1.25.40.10">
    <property type="entry name" value="Tetratricopeptide repeat domain"/>
    <property type="match status" value="1"/>
</dbReference>
<dbReference type="AlphaFoldDB" id="A0A3R7S2Z9"/>
<gene>
    <name evidence="1" type="ORF">Tco025E_03909</name>
</gene>
<dbReference type="Proteomes" id="UP000284403">
    <property type="component" value="Unassembled WGS sequence"/>
</dbReference>
<keyword evidence="2" id="KW-1185">Reference proteome</keyword>
<dbReference type="InterPro" id="IPR011990">
    <property type="entry name" value="TPR-like_helical_dom_sf"/>
</dbReference>
<dbReference type="SUPFAM" id="SSF48452">
    <property type="entry name" value="TPR-like"/>
    <property type="match status" value="1"/>
</dbReference>
<dbReference type="EMBL" id="MKKU01000186">
    <property type="protein sequence ID" value="RNF20131.1"/>
    <property type="molecule type" value="Genomic_DNA"/>
</dbReference>
<evidence type="ECO:0000313" key="2">
    <source>
        <dbReference type="Proteomes" id="UP000284403"/>
    </source>
</evidence>
<evidence type="ECO:0000313" key="1">
    <source>
        <dbReference type="EMBL" id="RNF20131.1"/>
    </source>
</evidence>
<dbReference type="GeneID" id="40317520"/>
<sequence length="190" mass="21231">MPSPSVPVVLFEEALKRNAADSRATALYGSFLWNVCVPALDAGSAADVKEQLAVKVETLYQQGLSHQPQSILLLTSLGSFYVSVGDRFDDAVRVLEQARRLSPHNAVVNRLLCAAFHDEWMKEKRQVTVKANSRLQNLLETTRQLYEVSVQLDPLDRLTLARYCQFALHGLQNAALAAELMQRLRELPKA</sequence>
<dbReference type="OrthoDB" id="239878at2759"/>
<accession>A0A3R7S2Z9</accession>
<name>A0A3R7S2Z9_9TRYP</name>
<organism evidence="1 2">
    <name type="scientific">Trypanosoma conorhini</name>
    <dbReference type="NCBI Taxonomy" id="83891"/>
    <lineage>
        <taxon>Eukaryota</taxon>
        <taxon>Discoba</taxon>
        <taxon>Euglenozoa</taxon>
        <taxon>Kinetoplastea</taxon>
        <taxon>Metakinetoplastina</taxon>
        <taxon>Trypanosomatida</taxon>
        <taxon>Trypanosomatidae</taxon>
        <taxon>Trypanosoma</taxon>
    </lineage>
</organism>
<comment type="caution">
    <text evidence="1">The sequence shown here is derived from an EMBL/GenBank/DDBJ whole genome shotgun (WGS) entry which is preliminary data.</text>
</comment>
<proteinExistence type="predicted"/>